<protein>
    <recommendedName>
        <fullName evidence="2">CFAP65-like ninth Ig-like domain-containing protein</fullName>
    </recommendedName>
</protein>
<evidence type="ECO:0000313" key="3">
    <source>
        <dbReference type="EMBL" id="OLQ07340.1"/>
    </source>
</evidence>
<feature type="domain" description="CFAP65-like ninth Ig-like" evidence="2">
    <location>
        <begin position="20"/>
        <end position="144"/>
    </location>
</feature>
<accession>A0A1Q9EIT9</accession>
<dbReference type="GO" id="GO:0005737">
    <property type="term" value="C:cytoplasm"/>
    <property type="evidence" value="ECO:0007669"/>
    <property type="project" value="UniProtKB-SubCell"/>
</dbReference>
<reference evidence="3 4" key="1">
    <citation type="submission" date="2016-02" db="EMBL/GenBank/DDBJ databases">
        <title>Genome analysis of coral dinoflagellate symbionts highlights evolutionary adaptations to a symbiotic lifestyle.</title>
        <authorList>
            <person name="Aranda M."/>
            <person name="Li Y."/>
            <person name="Liew Y.J."/>
            <person name="Baumgarten S."/>
            <person name="Simakov O."/>
            <person name="Wilson M."/>
            <person name="Piel J."/>
            <person name="Ashoor H."/>
            <person name="Bougouffa S."/>
            <person name="Bajic V.B."/>
            <person name="Ryu T."/>
            <person name="Ravasi T."/>
            <person name="Bayer T."/>
            <person name="Micklem G."/>
            <person name="Kim H."/>
            <person name="Bhak J."/>
            <person name="Lajeunesse T.C."/>
            <person name="Voolstra C.R."/>
        </authorList>
    </citation>
    <scope>NUCLEOTIDE SEQUENCE [LARGE SCALE GENOMIC DNA]</scope>
    <source>
        <strain evidence="3 4">CCMP2467</strain>
    </source>
</reference>
<feature type="compositionally biased region" description="Basic and acidic residues" evidence="1">
    <location>
        <begin position="1199"/>
        <end position="1212"/>
    </location>
</feature>
<gene>
    <name evidence="3" type="ORF">AK812_SmicGene9259</name>
</gene>
<proteinExistence type="predicted"/>
<dbReference type="OrthoDB" id="47604at2759"/>
<evidence type="ECO:0000259" key="2">
    <source>
        <dbReference type="Pfam" id="PF24816"/>
    </source>
</evidence>
<feature type="compositionally biased region" description="Polar residues" evidence="1">
    <location>
        <begin position="257"/>
        <end position="269"/>
    </location>
</feature>
<dbReference type="EMBL" id="LSRX01000141">
    <property type="protein sequence ID" value="OLQ07340.1"/>
    <property type="molecule type" value="Genomic_DNA"/>
</dbReference>
<evidence type="ECO:0000256" key="1">
    <source>
        <dbReference type="SAM" id="MobiDB-lite"/>
    </source>
</evidence>
<feature type="region of interest" description="Disordered" evidence="1">
    <location>
        <begin position="282"/>
        <end position="328"/>
    </location>
</feature>
<feature type="compositionally biased region" description="Low complexity" evidence="1">
    <location>
        <begin position="1168"/>
        <end position="1179"/>
    </location>
</feature>
<feature type="region of interest" description="Disordered" evidence="1">
    <location>
        <begin position="735"/>
        <end position="761"/>
    </location>
</feature>
<keyword evidence="4" id="KW-1185">Reference proteome</keyword>
<dbReference type="InterPro" id="IPR056344">
    <property type="entry name" value="Ig_CFAP65-like_9th"/>
</dbReference>
<feature type="compositionally biased region" description="Basic and acidic residues" evidence="1">
    <location>
        <begin position="697"/>
        <end position="711"/>
    </location>
</feature>
<feature type="compositionally biased region" description="Basic and acidic residues" evidence="1">
    <location>
        <begin position="751"/>
        <end position="761"/>
    </location>
</feature>
<organism evidence="3 4">
    <name type="scientific">Symbiodinium microadriaticum</name>
    <name type="common">Dinoflagellate</name>
    <name type="synonym">Zooxanthella microadriatica</name>
    <dbReference type="NCBI Taxonomy" id="2951"/>
    <lineage>
        <taxon>Eukaryota</taxon>
        <taxon>Sar</taxon>
        <taxon>Alveolata</taxon>
        <taxon>Dinophyceae</taxon>
        <taxon>Suessiales</taxon>
        <taxon>Symbiodiniaceae</taxon>
        <taxon>Symbiodinium</taxon>
    </lineage>
</organism>
<dbReference type="Proteomes" id="UP000186817">
    <property type="component" value="Unassembled WGS sequence"/>
</dbReference>
<sequence>MACQCSLVQYPYIQIADLRTVDGINELYQGEVADVERKFQAAIGIDDKKRLVRQLKPFQLLFGTAAVESGRMPHRFSFQTPENLNLENVPYWCLAGHWLICVCDEKALVDEREAHFSWVEEHGVYDIQPRSGAIPPGDFLHVACPGSWARFVTQELSYIRLRGGAKNELVKFTHHHHSIGTHILPVVFNVIFRCLPFVKTKVPSTARLPVPLTQVPSKAARNQFLGNNRNVMKAKPLAASGVTPAGVNGWEPPAHSGETSGPLETTKQQDTATIGNVEPAGKLAVPRCHPPTTRVAGGANEDTIAKTPGHMATTRGPQGRRTGNDSRKDNAMEAMMSGAIGEVILNTKDPATEGRDSWGLWHDQPEVRNVPEADGRDGRSRWNDSPQDRGGSYGASLSHQRGKWEPRVDDLRGSKFDDEINQGWGGNGKEFFVDHGFGKSNNSGTGARASERLQVPTFSAEDSEDLGGSARSYLRQIEAWKRMTMLPANKRALVLYQNLTGKAWIAAEELNLARLGEDAGVAYLVSWITARFLDLEITRIGRALSDFFRRLSRRPNQSVREYNTEYDRLYGRLREVGCCLPEECAAWVYIDRLQLDEPQELNLLASVGNKYDLLRLQQAAVLHDRGHRKPWEANNTKGRRTNYANMTNDLTAIEEDYPDEAGDDEGIPEEVAQAWVTFRSAKDKYKGQQRARGYQGEGDRDRNKDVDHDNTIKQMKMKSFCSGCGRRGHWHKDAECPNNQGNGRAQPGAEQGDRGRGGGKDVARDVAMTTVLPASVCALKHLPHVLLGVADTACSRTVAGTQWLQSYADAIAEHGDRPTLHKENEAYRFGTGKVHVSSFYVVVCFELGNKVVKVRTSIITGDIPLLLSKGVLGKLGMVFDVENMKADFHPVGLEQFELMSTASGHPAIPIVPAKASAGTTPALEIEDLELVPRESYMSVFAVAYQGPLKPELTGIFQPKPLATMSSTPCQATTLSKMNKTELLAEAVRVGLVVHKSWSNDELKAILREHRENHKSEDGKVAMRGLAGLTMPELKAKADSMGVEYPTGVTKGNLLRLIRDSVNTPANELVTFGRYRGFEFQEVPASYGEWAVAETNRSDNASPDLIRFAKWYHKEKTMKKIQTYGCEDREEPVPFPDDDSSIKSGYPSPWTTTMPTTPPGRHHKGQPPSSSAGSWEAVSSTPHRSGKGNQKTIGMTPKRNKPEENVEDPKTMESEVDPAVLEEIRILQTRLAVLKDKDKSYEGKCCAETYQQSLIPETDFDEAYADVKEIFANSHHEHYAYQDGDFTYETCKKLLESANLPTRPTRTMCNNIDDKTPQAYVTYGMFTHGGVRGLTTATKEHCNLVRYLNGFAKFHLQGEGTWSSISVTKNVSSGLHRDSHNARGSENHCVTFGQRDGGGLWLELQDPSEDVVNSNEAQWKKDKTGAWIPGKTHDTKEEFVNFDPFLKHASLPWTGDRWGLVFHTVRKQEEGSEQVKKFLRNCGFPLPRRSAVPVHKEKLNKFPRKTKRNEIANMAGKLNVLFTTLLVASRSFLVEASGPLPPVDPVVMMEIGGREGTIEAVELDKAVVEPMEWNDLTNTEAQQTAYHFVTGATPKASVYYLDMKAADHMKYTQYKSKIVSNNDHKSWMEVGSLSAME</sequence>
<feature type="region of interest" description="Disordered" evidence="1">
    <location>
        <begin position="1122"/>
        <end position="1213"/>
    </location>
</feature>
<feature type="region of interest" description="Disordered" evidence="1">
    <location>
        <begin position="246"/>
        <end position="269"/>
    </location>
</feature>
<dbReference type="Pfam" id="PF24816">
    <property type="entry name" value="Ig_CFAP65__9th"/>
    <property type="match status" value="1"/>
</dbReference>
<feature type="compositionally biased region" description="Basic and acidic residues" evidence="1">
    <location>
        <begin position="363"/>
        <end position="382"/>
    </location>
</feature>
<feature type="compositionally biased region" description="Polar residues" evidence="1">
    <location>
        <begin position="1180"/>
        <end position="1192"/>
    </location>
</feature>
<evidence type="ECO:0000313" key="4">
    <source>
        <dbReference type="Proteomes" id="UP000186817"/>
    </source>
</evidence>
<dbReference type="GO" id="GO:0005929">
    <property type="term" value="C:cilium"/>
    <property type="evidence" value="ECO:0007669"/>
    <property type="project" value="UniProtKB-SubCell"/>
</dbReference>
<comment type="caution">
    <text evidence="3">The sequence shown here is derived from an EMBL/GenBank/DDBJ whole genome shotgun (WGS) entry which is preliminary data.</text>
</comment>
<feature type="region of interest" description="Disordered" evidence="1">
    <location>
        <begin position="686"/>
        <end position="711"/>
    </location>
</feature>
<name>A0A1Q9EIT9_SYMMI</name>
<feature type="region of interest" description="Disordered" evidence="1">
    <location>
        <begin position="350"/>
        <end position="410"/>
    </location>
</feature>